<dbReference type="EMBL" id="LR721753">
    <property type="protein sequence ID" value="VVV07042.1"/>
    <property type="molecule type" value="Genomic_DNA"/>
</dbReference>
<protein>
    <submittedName>
        <fullName evidence="1">Uncharacterized protein</fullName>
    </submittedName>
</protein>
<organism evidence="1">
    <name type="scientific">Aliivibrio wodanis</name>
    <dbReference type="NCBI Taxonomy" id="80852"/>
    <lineage>
        <taxon>Bacteria</taxon>
        <taxon>Pseudomonadati</taxon>
        <taxon>Pseudomonadota</taxon>
        <taxon>Gammaproteobacteria</taxon>
        <taxon>Vibrionales</taxon>
        <taxon>Vibrionaceae</taxon>
        <taxon>Aliivibrio</taxon>
    </lineage>
</organism>
<dbReference type="RefSeq" id="WP_192957924.1">
    <property type="nucleotide sequence ID" value="NZ_LR721753.1"/>
</dbReference>
<dbReference type="AlphaFoldDB" id="A0A5Q4ZYT6"/>
<keyword evidence="1" id="KW-0614">Plasmid</keyword>
<proteinExistence type="predicted"/>
<geneLocation type="plasmid" evidence="1">
    <name>pAWOD_2</name>
</geneLocation>
<name>A0A5Q4ZYT6_9GAMM</name>
<gene>
    <name evidence="1" type="ORF">AW0309160_04536</name>
</gene>
<sequence length="153" mass="17147">MSALTITLNREQKLYVMRHQNKSFSCLGFDVVANRIDEMHEFFTTKQNMVLPAKPIRKGTMKAYNFYNLLVDLARGLYKEKGIKTPTELSAQLNGLEGKQVEVVDCYGETRRFYVGRSTGFIPCHLEISHHNSSGGGAVTGAPFKRVTVVSAK</sequence>
<evidence type="ECO:0000313" key="1">
    <source>
        <dbReference type="EMBL" id="VVV07042.1"/>
    </source>
</evidence>
<reference evidence="1" key="1">
    <citation type="submission" date="2019-09" db="EMBL/GenBank/DDBJ databases">
        <authorList>
            <person name="Hjerde E."/>
        </authorList>
    </citation>
    <scope>NUCLEOTIDE SEQUENCE [LARGE SCALE GENOMIC DNA]</scope>
    <source>
        <strain evidence="1">06/09/160</strain>
        <plasmid evidence="1">pAWOD_2</plasmid>
    </source>
</reference>
<accession>A0A5Q4ZYT6</accession>